<proteinExistence type="predicted"/>
<comment type="caution">
    <text evidence="1">The sequence shown here is derived from an EMBL/GenBank/DDBJ whole genome shotgun (WGS) entry which is preliminary data.</text>
</comment>
<protein>
    <submittedName>
        <fullName evidence="1">Uncharacterized protein</fullName>
    </submittedName>
</protein>
<gene>
    <name evidence="1" type="ORF">PG993_011920</name>
</gene>
<reference evidence="1 2" key="1">
    <citation type="submission" date="2023-01" db="EMBL/GenBank/DDBJ databases">
        <title>Analysis of 21 Apiospora genomes using comparative genomics revels a genus with tremendous synthesis potential of carbohydrate active enzymes and secondary metabolites.</title>
        <authorList>
            <person name="Sorensen T."/>
        </authorList>
    </citation>
    <scope>NUCLEOTIDE SEQUENCE [LARGE SCALE GENOMIC DNA]</scope>
    <source>
        <strain evidence="1 2">CBS 33761</strain>
    </source>
</reference>
<sequence>MRGLHSPSETLKGSTQHWNARNYIVHQGFDMGAVIEIRDEVKRPGRIDICELQALIILLDRQTVYSPNKAKLRAWVVSVKPDYFRALEAYVDQSVNPKEFHFSIVDEETWADRTTKNLESNDKQWKWLISWIFAQPIN</sequence>
<dbReference type="Proteomes" id="UP001444661">
    <property type="component" value="Unassembled WGS sequence"/>
</dbReference>
<organism evidence="1 2">
    <name type="scientific">Apiospora rasikravindrae</name>
    <dbReference type="NCBI Taxonomy" id="990691"/>
    <lineage>
        <taxon>Eukaryota</taxon>
        <taxon>Fungi</taxon>
        <taxon>Dikarya</taxon>
        <taxon>Ascomycota</taxon>
        <taxon>Pezizomycotina</taxon>
        <taxon>Sordariomycetes</taxon>
        <taxon>Xylariomycetidae</taxon>
        <taxon>Amphisphaeriales</taxon>
        <taxon>Apiosporaceae</taxon>
        <taxon>Apiospora</taxon>
    </lineage>
</organism>
<name>A0ABR1S395_9PEZI</name>
<evidence type="ECO:0000313" key="2">
    <source>
        <dbReference type="Proteomes" id="UP001444661"/>
    </source>
</evidence>
<dbReference type="EMBL" id="JAQQWK010000011">
    <property type="protein sequence ID" value="KAK8023854.1"/>
    <property type="molecule type" value="Genomic_DNA"/>
</dbReference>
<evidence type="ECO:0000313" key="1">
    <source>
        <dbReference type="EMBL" id="KAK8023854.1"/>
    </source>
</evidence>
<keyword evidence="2" id="KW-1185">Reference proteome</keyword>
<accession>A0ABR1S395</accession>